<dbReference type="InterPro" id="IPR006201">
    <property type="entry name" value="Neur_channel"/>
</dbReference>
<evidence type="ECO:0000313" key="3">
    <source>
        <dbReference type="Proteomes" id="UP000824782"/>
    </source>
</evidence>
<feature type="domain" description="Neurotransmitter-gated ion-channel ligand-binding" evidence="1">
    <location>
        <begin position="2"/>
        <end position="60"/>
    </location>
</feature>
<accession>A0AAV7ADH3</accession>
<sequence>MMDLRRYPLDQQNCTLEIESYGYTTDDIEFFWQGGEEAAVTGVPALELPQFSIIETRLVTKKVVFTT</sequence>
<keyword evidence="3" id="KW-1185">Reference proteome</keyword>
<dbReference type="FunFam" id="2.70.170.10:FF:000074">
    <property type="entry name" value="Uncharacterized protein"/>
    <property type="match status" value="1"/>
</dbReference>
<organism evidence="2 3">
    <name type="scientific">Engystomops pustulosus</name>
    <name type="common">Tungara frog</name>
    <name type="synonym">Physalaemus pustulosus</name>
    <dbReference type="NCBI Taxonomy" id="76066"/>
    <lineage>
        <taxon>Eukaryota</taxon>
        <taxon>Metazoa</taxon>
        <taxon>Chordata</taxon>
        <taxon>Craniata</taxon>
        <taxon>Vertebrata</taxon>
        <taxon>Euteleostomi</taxon>
        <taxon>Amphibia</taxon>
        <taxon>Batrachia</taxon>
        <taxon>Anura</taxon>
        <taxon>Neobatrachia</taxon>
        <taxon>Hyloidea</taxon>
        <taxon>Leptodactylidae</taxon>
        <taxon>Leiuperinae</taxon>
        <taxon>Engystomops</taxon>
    </lineage>
</organism>
<dbReference type="InterPro" id="IPR036734">
    <property type="entry name" value="Neur_chan_lig-bd_sf"/>
</dbReference>
<dbReference type="SUPFAM" id="SSF63712">
    <property type="entry name" value="Nicotinic receptor ligand binding domain-like"/>
    <property type="match status" value="1"/>
</dbReference>
<reference evidence="2" key="1">
    <citation type="thesis" date="2020" institute="ProQuest LLC" country="789 East Eisenhower Parkway, Ann Arbor, MI, USA">
        <title>Comparative Genomics and Chromosome Evolution.</title>
        <authorList>
            <person name="Mudd A.B."/>
        </authorList>
    </citation>
    <scope>NUCLEOTIDE SEQUENCE</scope>
    <source>
        <strain evidence="2">237g6f4</strain>
        <tissue evidence="2">Blood</tissue>
    </source>
</reference>
<dbReference type="InterPro" id="IPR006202">
    <property type="entry name" value="Neur_chan_lig-bd"/>
</dbReference>
<comment type="caution">
    <text evidence="2">The sequence shown here is derived from an EMBL/GenBank/DDBJ whole genome shotgun (WGS) entry which is preliminary data.</text>
</comment>
<dbReference type="PANTHER" id="PTHR18945">
    <property type="entry name" value="NEUROTRANSMITTER GATED ION CHANNEL"/>
    <property type="match status" value="1"/>
</dbReference>
<gene>
    <name evidence="2" type="ORF">GDO81_016820</name>
</gene>
<dbReference type="GO" id="GO:0016020">
    <property type="term" value="C:membrane"/>
    <property type="evidence" value="ECO:0007669"/>
    <property type="project" value="InterPro"/>
</dbReference>
<dbReference type="Pfam" id="PF02931">
    <property type="entry name" value="Neur_chan_LBD"/>
    <property type="match status" value="1"/>
</dbReference>
<dbReference type="GO" id="GO:0004888">
    <property type="term" value="F:transmembrane signaling receptor activity"/>
    <property type="evidence" value="ECO:0007669"/>
    <property type="project" value="InterPro"/>
</dbReference>
<dbReference type="Gene3D" id="2.70.170.10">
    <property type="entry name" value="Neurotransmitter-gated ion-channel ligand-binding domain"/>
    <property type="match status" value="1"/>
</dbReference>
<evidence type="ECO:0000259" key="1">
    <source>
        <dbReference type="Pfam" id="PF02931"/>
    </source>
</evidence>
<dbReference type="GO" id="GO:0005230">
    <property type="term" value="F:extracellular ligand-gated monoatomic ion channel activity"/>
    <property type="evidence" value="ECO:0007669"/>
    <property type="project" value="InterPro"/>
</dbReference>
<dbReference type="Proteomes" id="UP000824782">
    <property type="component" value="Unassembled WGS sequence"/>
</dbReference>
<evidence type="ECO:0000313" key="2">
    <source>
        <dbReference type="EMBL" id="KAG8558014.1"/>
    </source>
</evidence>
<name>A0AAV7ADH3_ENGPU</name>
<feature type="non-terminal residue" evidence="2">
    <location>
        <position position="67"/>
    </location>
</feature>
<protein>
    <recommendedName>
        <fullName evidence="1">Neurotransmitter-gated ion-channel ligand-binding domain-containing protein</fullName>
    </recommendedName>
</protein>
<dbReference type="AlphaFoldDB" id="A0AAV7ADH3"/>
<dbReference type="EMBL" id="WNYA01000008">
    <property type="protein sequence ID" value="KAG8558014.1"/>
    <property type="molecule type" value="Genomic_DNA"/>
</dbReference>
<proteinExistence type="predicted"/>